<dbReference type="SUPFAM" id="SSF54593">
    <property type="entry name" value="Glyoxalase/Bleomycin resistance protein/Dihydroxybiphenyl dioxygenase"/>
    <property type="match status" value="1"/>
</dbReference>
<feature type="domain" description="VOC" evidence="2">
    <location>
        <begin position="4"/>
        <end position="142"/>
    </location>
</feature>
<dbReference type="Gene3D" id="3.10.180.10">
    <property type="entry name" value="2,3-Dihydroxybiphenyl 1,2-Dioxygenase, domain 1"/>
    <property type="match status" value="1"/>
</dbReference>
<dbReference type="PANTHER" id="PTHR43048">
    <property type="entry name" value="METHYLMALONYL-COA EPIMERASE"/>
    <property type="match status" value="1"/>
</dbReference>
<organism evidence="3 4">
    <name type="scientific">Advenella incenata</name>
    <dbReference type="NCBI Taxonomy" id="267800"/>
    <lineage>
        <taxon>Bacteria</taxon>
        <taxon>Pseudomonadati</taxon>
        <taxon>Pseudomonadota</taxon>
        <taxon>Betaproteobacteria</taxon>
        <taxon>Burkholderiales</taxon>
        <taxon>Alcaligenaceae</taxon>
    </lineage>
</organism>
<dbReference type="InterPro" id="IPR029068">
    <property type="entry name" value="Glyas_Bleomycin-R_OHBP_Dase"/>
</dbReference>
<reference evidence="3 4" key="1">
    <citation type="submission" date="2019-02" db="EMBL/GenBank/DDBJ databases">
        <title>Genomic Encyclopedia of Type Strains, Phase IV (KMG-IV): sequencing the most valuable type-strain genomes for metagenomic binning, comparative biology and taxonomic classification.</title>
        <authorList>
            <person name="Goeker M."/>
        </authorList>
    </citation>
    <scope>NUCLEOTIDE SEQUENCE [LARGE SCALE GENOMIC DNA]</scope>
    <source>
        <strain evidence="3 4">DSM 23814</strain>
    </source>
</reference>
<protein>
    <submittedName>
        <fullName evidence="3">Catechol 2,3-dioxygenase-like lactoylglutathione lyase family enzyme</fullName>
    </submittedName>
</protein>
<evidence type="ECO:0000313" key="4">
    <source>
        <dbReference type="Proteomes" id="UP000293398"/>
    </source>
</evidence>
<evidence type="ECO:0000259" key="2">
    <source>
        <dbReference type="PROSITE" id="PS51819"/>
    </source>
</evidence>
<name>A0A4Q7VFT5_9BURK</name>
<dbReference type="Proteomes" id="UP000293398">
    <property type="component" value="Unassembled WGS sequence"/>
</dbReference>
<dbReference type="GO" id="GO:0051213">
    <property type="term" value="F:dioxygenase activity"/>
    <property type="evidence" value="ECO:0007669"/>
    <property type="project" value="UniProtKB-KW"/>
</dbReference>
<keyword evidence="3" id="KW-0560">Oxidoreductase</keyword>
<keyword evidence="3" id="KW-0223">Dioxygenase</keyword>
<dbReference type="GO" id="GO:0046872">
    <property type="term" value="F:metal ion binding"/>
    <property type="evidence" value="ECO:0007669"/>
    <property type="project" value="UniProtKB-KW"/>
</dbReference>
<dbReference type="InterPro" id="IPR051785">
    <property type="entry name" value="MMCE/EMCE_epimerase"/>
</dbReference>
<dbReference type="PROSITE" id="PS51819">
    <property type="entry name" value="VOC"/>
    <property type="match status" value="1"/>
</dbReference>
<evidence type="ECO:0000256" key="1">
    <source>
        <dbReference type="ARBA" id="ARBA00022723"/>
    </source>
</evidence>
<keyword evidence="1" id="KW-0479">Metal-binding</keyword>
<dbReference type="GO" id="GO:0046491">
    <property type="term" value="P:L-methylmalonyl-CoA metabolic process"/>
    <property type="evidence" value="ECO:0007669"/>
    <property type="project" value="TreeGrafter"/>
</dbReference>
<dbReference type="OrthoDB" id="2613830at2"/>
<dbReference type="CDD" id="cd06587">
    <property type="entry name" value="VOC"/>
    <property type="match status" value="1"/>
</dbReference>
<sequence>MIRGVHHISIHTKNLERILDFYQEAFGFMPVTEQIHWHENSFFDNVIGLSGTAGRLIMLKSHNLYLEVWEYTAPLGLQNEPLRPNDWGYTHFCVDTDNIEEDYSRLLRAGMKFNRPLPTETDGIRAIYGKDPDGNLIELQQVRMEHDFAFERLEYLALRADNE</sequence>
<dbReference type="RefSeq" id="WP_130304554.1">
    <property type="nucleotide sequence ID" value="NZ_SHKO01000002.1"/>
</dbReference>
<dbReference type="AlphaFoldDB" id="A0A4Q7VFT5"/>
<comment type="caution">
    <text evidence="3">The sequence shown here is derived from an EMBL/GenBank/DDBJ whole genome shotgun (WGS) entry which is preliminary data.</text>
</comment>
<dbReference type="PANTHER" id="PTHR43048:SF3">
    <property type="entry name" value="METHYLMALONYL-COA EPIMERASE, MITOCHONDRIAL"/>
    <property type="match status" value="1"/>
</dbReference>
<gene>
    <name evidence="3" type="ORF">EV681_3280</name>
</gene>
<accession>A0A4Q7VFT5</accession>
<evidence type="ECO:0000313" key="3">
    <source>
        <dbReference type="EMBL" id="RZT94850.1"/>
    </source>
</evidence>
<dbReference type="Pfam" id="PF00903">
    <property type="entry name" value="Glyoxalase"/>
    <property type="match status" value="1"/>
</dbReference>
<dbReference type="InterPro" id="IPR037523">
    <property type="entry name" value="VOC_core"/>
</dbReference>
<dbReference type="GO" id="GO:0004493">
    <property type="term" value="F:methylmalonyl-CoA epimerase activity"/>
    <property type="evidence" value="ECO:0007669"/>
    <property type="project" value="TreeGrafter"/>
</dbReference>
<dbReference type="InterPro" id="IPR004360">
    <property type="entry name" value="Glyas_Fos-R_dOase_dom"/>
</dbReference>
<dbReference type="EMBL" id="SHKO01000002">
    <property type="protein sequence ID" value="RZT94850.1"/>
    <property type="molecule type" value="Genomic_DNA"/>
</dbReference>
<keyword evidence="4" id="KW-1185">Reference proteome</keyword>
<dbReference type="GO" id="GO:0016829">
    <property type="term" value="F:lyase activity"/>
    <property type="evidence" value="ECO:0007669"/>
    <property type="project" value="UniProtKB-KW"/>
</dbReference>
<proteinExistence type="predicted"/>
<keyword evidence="3" id="KW-0456">Lyase</keyword>